<feature type="transmembrane region" description="Helical" evidence="7">
    <location>
        <begin position="38"/>
        <end position="57"/>
    </location>
</feature>
<keyword evidence="3" id="KW-0479">Metal-binding</keyword>
<feature type="region of interest" description="Disordered" evidence="6">
    <location>
        <begin position="1"/>
        <end position="34"/>
    </location>
</feature>
<gene>
    <name evidence="9" type="ORF">AAF712_007171</name>
</gene>
<evidence type="ECO:0000256" key="1">
    <source>
        <dbReference type="ARBA" id="ARBA00006247"/>
    </source>
</evidence>
<keyword evidence="10" id="KW-1185">Reference proteome</keyword>
<keyword evidence="7" id="KW-0472">Membrane</keyword>
<dbReference type="Pfam" id="PF01546">
    <property type="entry name" value="Peptidase_M20"/>
    <property type="match status" value="1"/>
</dbReference>
<dbReference type="InterPro" id="IPR001261">
    <property type="entry name" value="ArgE/DapE_CS"/>
</dbReference>
<keyword evidence="2" id="KW-0645">Protease</keyword>
<name>A0ABR2ZW12_9AGAR</name>
<dbReference type="InterPro" id="IPR011650">
    <property type="entry name" value="Peptidase_M20_dimer"/>
</dbReference>
<evidence type="ECO:0000313" key="9">
    <source>
        <dbReference type="EMBL" id="KAL0065867.1"/>
    </source>
</evidence>
<dbReference type="SUPFAM" id="SSF53187">
    <property type="entry name" value="Zn-dependent exopeptidases"/>
    <property type="match status" value="1"/>
</dbReference>
<evidence type="ECO:0000256" key="2">
    <source>
        <dbReference type="ARBA" id="ARBA00022670"/>
    </source>
</evidence>
<keyword evidence="7" id="KW-1133">Transmembrane helix</keyword>
<accession>A0ABR2ZW12</accession>
<sequence length="589" mass="64776">MVAKRRGSKGSEGTERVGMVPNHGHTAPPRAKTSSSRALVGILTTILIVCATFYHQLHESEVLSQSFEDHAVPDQQELCPQVRPLFPLSERNQEIDATLEYLYGEEKFKLGAYEKLGGCVRVPTESFDDLLPVGQDSRWDVFRDLHLYLESQFPIIYSSLKVTKVNTYGLVLHWEGSETQSRKKPILLAAHQDVVPVDSSTIDQWIHPPYSGHFDGTWIWGRGSADDKADLISQLIAVESLLKTGFRPRRTIVLAFGIDEEAAGTEGAGKLALYLEETYGRNGFAMLLDEGEGYGSNAPEDGTILAMPGISEKGYIDVKVEVLTPGGHSSVPPEHTAIGLLSLINVELEKHPHQTKFSPSGAGLVNARCTIAYGDPEKYHAELKRLAHRTVSHPDDGKSLEELKRKLVTVDPFFNVLLKTTQAIDVVWGGVKVNALPELATAVVNHRIAEHRYTPVLLGHLEIQDHITGLVLPIAKEYNLSLDAFGTNASEGLTGRVVLSEAFYSALEPSPVTPVTKSGPYDLLSGTIKSTLQSSARYTADDIVIVPSLGLGNTDTRFYWNLTEHIFRYSHRGDRDDLFNGLHTVNEGG</sequence>
<feature type="domain" description="Peptidase M20 dimerisation" evidence="8">
    <location>
        <begin position="310"/>
        <end position="449"/>
    </location>
</feature>
<dbReference type="CDD" id="cd05674">
    <property type="entry name" value="M20_yscS"/>
    <property type="match status" value="1"/>
</dbReference>
<evidence type="ECO:0000313" key="10">
    <source>
        <dbReference type="Proteomes" id="UP001437256"/>
    </source>
</evidence>
<dbReference type="PIRSF" id="PIRSF037217">
    <property type="entry name" value="Carboxypeptidase_S"/>
    <property type="match status" value="1"/>
</dbReference>
<organism evidence="9 10">
    <name type="scientific">Marasmius tenuissimus</name>
    <dbReference type="NCBI Taxonomy" id="585030"/>
    <lineage>
        <taxon>Eukaryota</taxon>
        <taxon>Fungi</taxon>
        <taxon>Dikarya</taxon>
        <taxon>Basidiomycota</taxon>
        <taxon>Agaricomycotina</taxon>
        <taxon>Agaricomycetes</taxon>
        <taxon>Agaricomycetidae</taxon>
        <taxon>Agaricales</taxon>
        <taxon>Marasmiineae</taxon>
        <taxon>Marasmiaceae</taxon>
        <taxon>Marasmius</taxon>
    </lineage>
</organism>
<protein>
    <recommendedName>
        <fullName evidence="8">Peptidase M20 dimerisation domain-containing protein</fullName>
    </recommendedName>
</protein>
<evidence type="ECO:0000256" key="7">
    <source>
        <dbReference type="SAM" id="Phobius"/>
    </source>
</evidence>
<dbReference type="Gene3D" id="3.40.630.10">
    <property type="entry name" value="Zn peptidases"/>
    <property type="match status" value="1"/>
</dbReference>
<keyword evidence="4" id="KW-0378">Hydrolase</keyword>
<dbReference type="PANTHER" id="PTHR45962">
    <property type="entry name" value="N-FATTY-ACYL-AMINO ACID SYNTHASE/HYDROLASE PM20D1"/>
    <property type="match status" value="1"/>
</dbReference>
<dbReference type="PROSITE" id="PS00758">
    <property type="entry name" value="ARGE_DAPE_CPG2_1"/>
    <property type="match status" value="1"/>
</dbReference>
<comment type="similarity">
    <text evidence="1">Belongs to the peptidase M20A family.</text>
</comment>
<dbReference type="InterPro" id="IPR002933">
    <property type="entry name" value="Peptidase_M20"/>
</dbReference>
<comment type="caution">
    <text evidence="9">The sequence shown here is derived from an EMBL/GenBank/DDBJ whole genome shotgun (WGS) entry which is preliminary data.</text>
</comment>
<keyword evidence="5" id="KW-0862">Zinc</keyword>
<dbReference type="InterPro" id="IPR017141">
    <property type="entry name" value="Pept_M20_carboxypep"/>
</dbReference>
<evidence type="ECO:0000256" key="5">
    <source>
        <dbReference type="ARBA" id="ARBA00022833"/>
    </source>
</evidence>
<reference evidence="9 10" key="1">
    <citation type="submission" date="2024-05" db="EMBL/GenBank/DDBJ databases">
        <title>A draft genome resource for the thread blight pathogen Marasmius tenuissimus strain MS-2.</title>
        <authorList>
            <person name="Yulfo-Soto G.E."/>
            <person name="Baruah I.K."/>
            <person name="Amoako-Attah I."/>
            <person name="Bukari Y."/>
            <person name="Meinhardt L.W."/>
            <person name="Bailey B.A."/>
            <person name="Cohen S.P."/>
        </authorList>
    </citation>
    <scope>NUCLEOTIDE SEQUENCE [LARGE SCALE GENOMIC DNA]</scope>
    <source>
        <strain evidence="9 10">MS-2</strain>
    </source>
</reference>
<proteinExistence type="inferred from homology"/>
<evidence type="ECO:0000259" key="8">
    <source>
        <dbReference type="Pfam" id="PF07687"/>
    </source>
</evidence>
<dbReference type="PANTHER" id="PTHR45962:SF1">
    <property type="entry name" value="N-FATTY-ACYL-AMINO ACID SYNTHASE_HYDROLASE PM20D1"/>
    <property type="match status" value="1"/>
</dbReference>
<dbReference type="EMBL" id="JBBXMP010000042">
    <property type="protein sequence ID" value="KAL0065867.1"/>
    <property type="molecule type" value="Genomic_DNA"/>
</dbReference>
<dbReference type="Proteomes" id="UP001437256">
    <property type="component" value="Unassembled WGS sequence"/>
</dbReference>
<evidence type="ECO:0000256" key="3">
    <source>
        <dbReference type="ARBA" id="ARBA00022723"/>
    </source>
</evidence>
<evidence type="ECO:0000256" key="6">
    <source>
        <dbReference type="SAM" id="MobiDB-lite"/>
    </source>
</evidence>
<dbReference type="Pfam" id="PF07687">
    <property type="entry name" value="M20_dimer"/>
    <property type="match status" value="1"/>
</dbReference>
<evidence type="ECO:0000256" key="4">
    <source>
        <dbReference type="ARBA" id="ARBA00022801"/>
    </source>
</evidence>
<dbReference type="InterPro" id="IPR047177">
    <property type="entry name" value="Pept_M20A"/>
</dbReference>
<keyword evidence="7" id="KW-0812">Transmembrane</keyword>